<dbReference type="PANTHER" id="PTHR44591:SF14">
    <property type="entry name" value="PROTEIN PILG"/>
    <property type="match status" value="1"/>
</dbReference>
<feature type="domain" description="Response regulatory" evidence="4">
    <location>
        <begin position="3"/>
        <end position="124"/>
    </location>
</feature>
<dbReference type="PROSITE" id="PS50110">
    <property type="entry name" value="RESPONSE_REGULATORY"/>
    <property type="match status" value="1"/>
</dbReference>
<organism evidence="5 6">
    <name type="scientific">Leptolyngbya boryana NIES-2135</name>
    <dbReference type="NCBI Taxonomy" id="1973484"/>
    <lineage>
        <taxon>Bacteria</taxon>
        <taxon>Bacillati</taxon>
        <taxon>Cyanobacteriota</taxon>
        <taxon>Cyanophyceae</taxon>
        <taxon>Leptolyngbyales</taxon>
        <taxon>Leptolyngbyaceae</taxon>
        <taxon>Leptolyngbya group</taxon>
        <taxon>Leptolyngbya</taxon>
    </lineage>
</organism>
<feature type="modified residue" description="4-aspartylphosphate" evidence="3">
    <location>
        <position position="50"/>
    </location>
</feature>
<evidence type="ECO:0000313" key="5">
    <source>
        <dbReference type="EMBL" id="BAY56618.1"/>
    </source>
</evidence>
<dbReference type="InterPro" id="IPR001789">
    <property type="entry name" value="Sig_transdc_resp-reg_receiver"/>
</dbReference>
<evidence type="ECO:0000259" key="4">
    <source>
        <dbReference type="PROSITE" id="PS50110"/>
    </source>
</evidence>
<sequence length="128" mass="14534">MNRIAIVDDNEAWCFALALRLQQLGYVVSSFTQPQNFLPQMDRFDVVLVDFSMPTPVYQGDMDGPEVISRVRQQLETPPILILISSFFAPDSLDQATELFPEADAVLSKQTESTELLAQIQQLLMRRI</sequence>
<dbReference type="Proteomes" id="UP000217895">
    <property type="component" value="Chromosome"/>
</dbReference>
<keyword evidence="1 3" id="KW-0597">Phosphoprotein</keyword>
<dbReference type="PANTHER" id="PTHR44591">
    <property type="entry name" value="STRESS RESPONSE REGULATOR PROTEIN 1"/>
    <property type="match status" value="1"/>
</dbReference>
<gene>
    <name evidence="5" type="ORF">NIES2135_34520</name>
</gene>
<evidence type="ECO:0000256" key="1">
    <source>
        <dbReference type="ARBA" id="ARBA00022553"/>
    </source>
</evidence>
<evidence type="ECO:0000256" key="2">
    <source>
        <dbReference type="ARBA" id="ARBA00023012"/>
    </source>
</evidence>
<keyword evidence="2" id="KW-0902">Two-component regulatory system</keyword>
<evidence type="ECO:0000313" key="6">
    <source>
        <dbReference type="Proteomes" id="UP000217895"/>
    </source>
</evidence>
<dbReference type="AlphaFoldDB" id="A0A1Z4JIV7"/>
<proteinExistence type="predicted"/>
<dbReference type="Gene3D" id="3.40.50.2300">
    <property type="match status" value="1"/>
</dbReference>
<dbReference type="GO" id="GO:0000160">
    <property type="term" value="P:phosphorelay signal transduction system"/>
    <property type="evidence" value="ECO:0007669"/>
    <property type="project" value="UniProtKB-KW"/>
</dbReference>
<accession>A0A1Z4JIV7</accession>
<dbReference type="CDD" id="cd00156">
    <property type="entry name" value="REC"/>
    <property type="match status" value="1"/>
</dbReference>
<evidence type="ECO:0000256" key="3">
    <source>
        <dbReference type="PROSITE-ProRule" id="PRU00169"/>
    </source>
</evidence>
<name>A0A1Z4JIV7_LEPBY</name>
<dbReference type="Pfam" id="PF00072">
    <property type="entry name" value="Response_reg"/>
    <property type="match status" value="1"/>
</dbReference>
<dbReference type="InterPro" id="IPR011006">
    <property type="entry name" value="CheY-like_superfamily"/>
</dbReference>
<dbReference type="InterPro" id="IPR050595">
    <property type="entry name" value="Bact_response_regulator"/>
</dbReference>
<keyword evidence="6" id="KW-1185">Reference proteome</keyword>
<dbReference type="SUPFAM" id="SSF52172">
    <property type="entry name" value="CheY-like"/>
    <property type="match status" value="1"/>
</dbReference>
<reference evidence="5 6" key="1">
    <citation type="submission" date="2017-06" db="EMBL/GenBank/DDBJ databases">
        <title>Genome sequencing of cyanobaciteial culture collection at National Institute for Environmental Studies (NIES).</title>
        <authorList>
            <person name="Hirose Y."/>
            <person name="Shimura Y."/>
            <person name="Fujisawa T."/>
            <person name="Nakamura Y."/>
            <person name="Kawachi M."/>
        </authorList>
    </citation>
    <scope>NUCLEOTIDE SEQUENCE [LARGE SCALE GENOMIC DNA]</scope>
    <source>
        <strain evidence="5 6">NIES-2135</strain>
    </source>
</reference>
<dbReference type="SMART" id="SM00448">
    <property type="entry name" value="REC"/>
    <property type="match status" value="1"/>
</dbReference>
<dbReference type="EMBL" id="AP018203">
    <property type="protein sequence ID" value="BAY56618.1"/>
    <property type="molecule type" value="Genomic_DNA"/>
</dbReference>
<protein>
    <submittedName>
        <fullName evidence="5">Response regulator receiver protein</fullName>
    </submittedName>
</protein>